<protein>
    <submittedName>
        <fullName evidence="2">Uncharacterized protein</fullName>
    </submittedName>
</protein>
<evidence type="ECO:0000313" key="2">
    <source>
        <dbReference type="EMBL" id="KAL1598321.1"/>
    </source>
</evidence>
<comment type="caution">
    <text evidence="2">The sequence shown here is derived from an EMBL/GenBank/DDBJ whole genome shotgun (WGS) entry which is preliminary data.</text>
</comment>
<reference evidence="2 3" key="1">
    <citation type="submission" date="2024-02" db="EMBL/GenBank/DDBJ databases">
        <title>De novo assembly and annotation of 12 fungi associated with fruit tree decline syndrome in Ontario, Canada.</title>
        <authorList>
            <person name="Sulman M."/>
            <person name="Ellouze W."/>
            <person name="Ilyukhin E."/>
        </authorList>
    </citation>
    <scope>NUCLEOTIDE SEQUENCE [LARGE SCALE GENOMIC DNA]</scope>
    <source>
        <strain evidence="2 3">M97-236</strain>
    </source>
</reference>
<evidence type="ECO:0000256" key="1">
    <source>
        <dbReference type="SAM" id="MobiDB-lite"/>
    </source>
</evidence>
<sequence length="71" mass="8112">MQRTPGEQLRKEELKVEHEALLSKVKEGREIVKLHKAKVALAKEELEKAESSLSELEAERRKVGQELASVY</sequence>
<organism evidence="2 3">
    <name type="scientific">Nothophoma quercina</name>
    <dbReference type="NCBI Taxonomy" id="749835"/>
    <lineage>
        <taxon>Eukaryota</taxon>
        <taxon>Fungi</taxon>
        <taxon>Dikarya</taxon>
        <taxon>Ascomycota</taxon>
        <taxon>Pezizomycotina</taxon>
        <taxon>Dothideomycetes</taxon>
        <taxon>Pleosporomycetidae</taxon>
        <taxon>Pleosporales</taxon>
        <taxon>Pleosporineae</taxon>
        <taxon>Didymellaceae</taxon>
        <taxon>Nothophoma</taxon>
    </lineage>
</organism>
<dbReference type="EMBL" id="JAKIXB020000023">
    <property type="protein sequence ID" value="KAL1598321.1"/>
    <property type="molecule type" value="Genomic_DNA"/>
</dbReference>
<name>A0ABR3R1M4_9PLEO</name>
<keyword evidence="3" id="KW-1185">Reference proteome</keyword>
<evidence type="ECO:0000313" key="3">
    <source>
        <dbReference type="Proteomes" id="UP001521222"/>
    </source>
</evidence>
<dbReference type="Proteomes" id="UP001521222">
    <property type="component" value="Unassembled WGS sequence"/>
</dbReference>
<feature type="region of interest" description="Disordered" evidence="1">
    <location>
        <begin position="51"/>
        <end position="71"/>
    </location>
</feature>
<accession>A0ABR3R1M4</accession>
<gene>
    <name evidence="2" type="ORF">SLS59_007005</name>
</gene>
<proteinExistence type="predicted"/>